<evidence type="ECO:0008006" key="3">
    <source>
        <dbReference type="Google" id="ProtNLM"/>
    </source>
</evidence>
<dbReference type="InterPro" id="IPR058154">
    <property type="entry name" value="Bxb1_TTP-like"/>
</dbReference>
<name>A0A075V6B6_9PSEU</name>
<reference evidence="1 2" key="1">
    <citation type="journal article" date="2014" name="J. Biotechnol.">
        <title>Complete genome sequence of the actinobacterium Amycolatopsis japonica MG417-CF17(T) (=DSM 44213T) producing (S,S)-N,N'-ethylenediaminedisuccinic acid.</title>
        <authorList>
            <person name="Stegmann E."/>
            <person name="Albersmeier A."/>
            <person name="Spohn M."/>
            <person name="Gert H."/>
            <person name="Weber T."/>
            <person name="Wohlleben W."/>
            <person name="Kalinowski J."/>
            <person name="Ruckert C."/>
        </authorList>
    </citation>
    <scope>NUCLEOTIDE SEQUENCE [LARGE SCALE GENOMIC DNA]</scope>
    <source>
        <strain evidence="2">MG417-CF17 (DSM 44213)</strain>
    </source>
</reference>
<dbReference type="RefSeq" id="WP_038516747.1">
    <property type="nucleotide sequence ID" value="NZ_CP008953.1"/>
</dbReference>
<dbReference type="AlphaFoldDB" id="A0A075V6B6"/>
<dbReference type="HOGENOM" id="CLU_1433745_0_0_11"/>
<organism evidence="1 2">
    <name type="scientific">Amycolatopsis japonica</name>
    <dbReference type="NCBI Taxonomy" id="208439"/>
    <lineage>
        <taxon>Bacteria</taxon>
        <taxon>Bacillati</taxon>
        <taxon>Actinomycetota</taxon>
        <taxon>Actinomycetes</taxon>
        <taxon>Pseudonocardiales</taxon>
        <taxon>Pseudonocardiaceae</taxon>
        <taxon>Amycolatopsis</taxon>
        <taxon>Amycolatopsis japonica group</taxon>
    </lineage>
</organism>
<evidence type="ECO:0000313" key="2">
    <source>
        <dbReference type="Proteomes" id="UP000028492"/>
    </source>
</evidence>
<dbReference type="Pfam" id="PF25681">
    <property type="entry name" value="Phage_TTP_17"/>
    <property type="match status" value="1"/>
</dbReference>
<dbReference type="EMBL" id="CP008953">
    <property type="protein sequence ID" value="AIG78465.1"/>
    <property type="molecule type" value="Genomic_DNA"/>
</dbReference>
<sequence>MALNNEAVLTASKGYILTGAVNATEPTPAQIKAFSETTPPSGLTLLGHTSREDLPEFGFDGGDTETRGTWQNEALKEVVTDPAVEYVTFNLLQFDEEGLSLYYSRANTDTGNGVYRASPNTKPNERSLLIVVVDGGHKVGFFAPKVSIRREDAISLEVDNFGALPLRATILSPGAGAEPFAWIDEDVINPAVTP</sequence>
<protein>
    <recommendedName>
        <fullName evidence="3">Major tail protein</fullName>
    </recommendedName>
</protein>
<dbReference type="Proteomes" id="UP000028492">
    <property type="component" value="Chromosome"/>
</dbReference>
<dbReference type="KEGG" id="aja:AJAP_28135"/>
<dbReference type="STRING" id="208439.AJAP_28135"/>
<proteinExistence type="predicted"/>
<accession>A0A075V6B6</accession>
<gene>
    <name evidence="1" type="ORF">AJAP_28135</name>
</gene>
<keyword evidence="2" id="KW-1185">Reference proteome</keyword>
<evidence type="ECO:0000313" key="1">
    <source>
        <dbReference type="EMBL" id="AIG78465.1"/>
    </source>
</evidence>
<dbReference type="eggNOG" id="ENOG5033HGM">
    <property type="taxonomic scope" value="Bacteria"/>
</dbReference>